<evidence type="ECO:0000256" key="1">
    <source>
        <dbReference type="SAM" id="MobiDB-lite"/>
    </source>
</evidence>
<accession>A0AA39ILC7</accession>
<feature type="compositionally biased region" description="Low complexity" evidence="1">
    <location>
        <begin position="10"/>
        <end position="19"/>
    </location>
</feature>
<proteinExistence type="predicted"/>
<evidence type="ECO:0000313" key="3">
    <source>
        <dbReference type="Proteomes" id="UP001175271"/>
    </source>
</evidence>
<feature type="region of interest" description="Disordered" evidence="1">
    <location>
        <begin position="1"/>
        <end position="22"/>
    </location>
</feature>
<sequence length="226" mass="24561">MESSPPGPLGDDMMSSSSEGDGKGLMINSEQMQWLLKRISSEDQEKLTTTLKSCTSEMTLGRGLPFALGVMGAMYYARQKLPQKLHFGPKGPWFYALIGFTSLTAANFLSMSTCSERIRPMLNDLWLKYSNETKSTGTTYEMLRQRNRANIGVHMPADSKSAAVQESFTMSGLSNYPSALRGNSGAASSSAGFLYDRDQGYMSGTPISTPSQSGDTANQYGDVGFN</sequence>
<gene>
    <name evidence="2" type="ORF">QR680_009082</name>
</gene>
<keyword evidence="3" id="KW-1185">Reference proteome</keyword>
<dbReference type="Proteomes" id="UP001175271">
    <property type="component" value="Unassembled WGS sequence"/>
</dbReference>
<name>A0AA39ILC7_9BILA</name>
<evidence type="ECO:0008006" key="4">
    <source>
        <dbReference type="Google" id="ProtNLM"/>
    </source>
</evidence>
<organism evidence="2 3">
    <name type="scientific">Steinernema hermaphroditum</name>
    <dbReference type="NCBI Taxonomy" id="289476"/>
    <lineage>
        <taxon>Eukaryota</taxon>
        <taxon>Metazoa</taxon>
        <taxon>Ecdysozoa</taxon>
        <taxon>Nematoda</taxon>
        <taxon>Chromadorea</taxon>
        <taxon>Rhabditida</taxon>
        <taxon>Tylenchina</taxon>
        <taxon>Panagrolaimomorpha</taxon>
        <taxon>Strongyloidoidea</taxon>
        <taxon>Steinernematidae</taxon>
        <taxon>Steinernema</taxon>
    </lineage>
</organism>
<evidence type="ECO:0000313" key="2">
    <source>
        <dbReference type="EMBL" id="KAK0425199.1"/>
    </source>
</evidence>
<comment type="caution">
    <text evidence="2">The sequence shown here is derived from an EMBL/GenBank/DDBJ whole genome shotgun (WGS) entry which is preliminary data.</text>
</comment>
<dbReference type="AlphaFoldDB" id="A0AA39ILC7"/>
<reference evidence="2" key="1">
    <citation type="submission" date="2023-06" db="EMBL/GenBank/DDBJ databases">
        <title>Genomic analysis of the entomopathogenic nematode Steinernema hermaphroditum.</title>
        <authorList>
            <person name="Schwarz E.M."/>
            <person name="Heppert J.K."/>
            <person name="Baniya A."/>
            <person name="Schwartz H.T."/>
            <person name="Tan C.-H."/>
            <person name="Antoshechkin I."/>
            <person name="Sternberg P.W."/>
            <person name="Goodrich-Blair H."/>
            <person name="Dillman A.R."/>
        </authorList>
    </citation>
    <scope>NUCLEOTIDE SEQUENCE</scope>
    <source>
        <strain evidence="2">PS9179</strain>
        <tissue evidence="2">Whole animal</tissue>
    </source>
</reference>
<feature type="region of interest" description="Disordered" evidence="1">
    <location>
        <begin position="204"/>
        <end position="226"/>
    </location>
</feature>
<feature type="compositionally biased region" description="Polar residues" evidence="1">
    <location>
        <begin position="205"/>
        <end position="219"/>
    </location>
</feature>
<dbReference type="EMBL" id="JAUCMV010000001">
    <property type="protein sequence ID" value="KAK0425199.1"/>
    <property type="molecule type" value="Genomic_DNA"/>
</dbReference>
<protein>
    <recommendedName>
        <fullName evidence="4">OCIA domain-containing protein</fullName>
    </recommendedName>
</protein>